<dbReference type="EMBL" id="AVOT02047198">
    <property type="protein sequence ID" value="MBW0542470.1"/>
    <property type="molecule type" value="Genomic_DNA"/>
</dbReference>
<dbReference type="GO" id="GO:0005886">
    <property type="term" value="C:plasma membrane"/>
    <property type="evidence" value="ECO:0007669"/>
    <property type="project" value="InterPro"/>
</dbReference>
<keyword evidence="3" id="KW-1185">Reference proteome</keyword>
<keyword evidence="1" id="KW-1133">Transmembrane helix</keyword>
<evidence type="ECO:0000313" key="2">
    <source>
        <dbReference type="EMBL" id="MBW0542470.1"/>
    </source>
</evidence>
<dbReference type="OrthoDB" id="2498133at2759"/>
<sequence length="262" mass="27722">MGDQSNCFLVPRTSLRSPAFFGPVTIGAALMVASIFTAPFDDDFSLVKLKDPTFYGTLGLWGACSRYHQENATTANPFATLTGNATIDAIIHNSGKHRGCSSAAYGWSFSVPVNNTGLAGMPLPNSTLGFNMDSSVDSDGLTWVQVMSKSQSQVLIVHVVAGLLATLGLLLLIIPYKPLESSMPGLYKFLKAGSLSLVLIILSAITSLIAFIVSLTVAKSVQNNINSIGNGDGLNASLGNIMWFSLAGLILFIPSIWSTRGQ</sequence>
<evidence type="ECO:0000313" key="3">
    <source>
        <dbReference type="Proteomes" id="UP000765509"/>
    </source>
</evidence>
<feature type="transmembrane region" description="Helical" evidence="1">
    <location>
        <begin position="154"/>
        <end position="174"/>
    </location>
</feature>
<feature type="transmembrane region" description="Helical" evidence="1">
    <location>
        <begin position="20"/>
        <end position="40"/>
    </location>
</feature>
<evidence type="ECO:0000256" key="1">
    <source>
        <dbReference type="SAM" id="Phobius"/>
    </source>
</evidence>
<comment type="caution">
    <text evidence="2">The sequence shown here is derived from an EMBL/GenBank/DDBJ whole genome shotgun (WGS) entry which is preliminary data.</text>
</comment>
<accession>A0A9Q3IKL6</accession>
<feature type="transmembrane region" description="Helical" evidence="1">
    <location>
        <begin position="238"/>
        <end position="257"/>
    </location>
</feature>
<keyword evidence="1" id="KW-0812">Transmembrane</keyword>
<feature type="transmembrane region" description="Helical" evidence="1">
    <location>
        <begin position="194"/>
        <end position="217"/>
    </location>
</feature>
<keyword evidence="1" id="KW-0472">Membrane</keyword>
<dbReference type="AlphaFoldDB" id="A0A9Q3IKL6"/>
<name>A0A9Q3IKL6_9BASI</name>
<reference evidence="2" key="1">
    <citation type="submission" date="2021-03" db="EMBL/GenBank/DDBJ databases">
        <title>Draft genome sequence of rust myrtle Austropuccinia psidii MF-1, a brazilian biotype.</title>
        <authorList>
            <person name="Quecine M.C."/>
            <person name="Pachon D.M.R."/>
            <person name="Bonatelli M.L."/>
            <person name="Correr F.H."/>
            <person name="Franceschini L.M."/>
            <person name="Leite T.F."/>
            <person name="Margarido G.R.A."/>
            <person name="Almeida C.A."/>
            <person name="Ferrarezi J.A."/>
            <person name="Labate C.A."/>
        </authorList>
    </citation>
    <scope>NUCLEOTIDE SEQUENCE</scope>
    <source>
        <strain evidence="2">MF-1</strain>
    </source>
</reference>
<dbReference type="Pfam" id="PF06687">
    <property type="entry name" value="SUR7"/>
    <property type="match status" value="1"/>
</dbReference>
<proteinExistence type="predicted"/>
<organism evidence="2 3">
    <name type="scientific">Austropuccinia psidii MF-1</name>
    <dbReference type="NCBI Taxonomy" id="1389203"/>
    <lineage>
        <taxon>Eukaryota</taxon>
        <taxon>Fungi</taxon>
        <taxon>Dikarya</taxon>
        <taxon>Basidiomycota</taxon>
        <taxon>Pucciniomycotina</taxon>
        <taxon>Pucciniomycetes</taxon>
        <taxon>Pucciniales</taxon>
        <taxon>Sphaerophragmiaceae</taxon>
        <taxon>Austropuccinia</taxon>
    </lineage>
</organism>
<dbReference type="InterPro" id="IPR009571">
    <property type="entry name" value="SUR7/Rim9-like_fungi"/>
</dbReference>
<protein>
    <submittedName>
        <fullName evidence="2">Uncharacterized protein</fullName>
    </submittedName>
</protein>
<gene>
    <name evidence="2" type="ORF">O181_082185</name>
</gene>
<dbReference type="Proteomes" id="UP000765509">
    <property type="component" value="Unassembled WGS sequence"/>
</dbReference>